<dbReference type="SUPFAM" id="SSF47413">
    <property type="entry name" value="lambda repressor-like DNA-binding domains"/>
    <property type="match status" value="1"/>
</dbReference>
<dbReference type="PROSITE" id="PS50943">
    <property type="entry name" value="HTH_CROC1"/>
    <property type="match status" value="1"/>
</dbReference>
<keyword evidence="3" id="KW-1185">Reference proteome</keyword>
<evidence type="ECO:0000313" key="3">
    <source>
        <dbReference type="Proteomes" id="UP000664109"/>
    </source>
</evidence>
<geneLocation type="plasmid" evidence="2">
    <name>unnamed1</name>
</geneLocation>
<evidence type="ECO:0000313" key="2">
    <source>
        <dbReference type="EMBL" id="MBM9624687.1"/>
    </source>
</evidence>
<gene>
    <name evidence="2" type="ORF">JE024_39875</name>
</gene>
<feature type="domain" description="HTH cro/C1-type" evidence="1">
    <location>
        <begin position="44"/>
        <end position="77"/>
    </location>
</feature>
<reference evidence="2 3" key="1">
    <citation type="journal article" date="2016" name="Arch. Microbiol.">
        <title>Streptomyces zhihengii sp. nov., isolated from rhizospheric soil of Psammosilene tunicoides.</title>
        <authorList>
            <person name="Huang M.J."/>
            <person name="Fei J.J."/>
            <person name="Salam N."/>
            <person name="Kim C.J."/>
            <person name="Hozzein W.N."/>
            <person name="Xiao M."/>
            <person name="Huang H.Q."/>
            <person name="Li W.J."/>
        </authorList>
    </citation>
    <scope>NUCLEOTIDE SEQUENCE [LARGE SCALE GENOMIC DNA]</scope>
    <source>
        <strain evidence="2 3">YIM T102</strain>
    </source>
</reference>
<dbReference type="InterPro" id="IPR001387">
    <property type="entry name" value="Cro/C1-type_HTH"/>
</dbReference>
<sequence length="80" mass="8901">MWLLVPRVILPDPDLLRPRRRIARQILGRARGGPVDAAGGRRADRSSYQDIEYGNVAPMLDSLLRIADAIGVPLSELVRE</sequence>
<evidence type="ECO:0000259" key="1">
    <source>
        <dbReference type="PROSITE" id="PS50943"/>
    </source>
</evidence>
<protein>
    <submittedName>
        <fullName evidence="2">Helix-turn-helix transcriptional regulator</fullName>
    </submittedName>
</protein>
<dbReference type="EMBL" id="JAFEJA010000003">
    <property type="protein sequence ID" value="MBM9624687.1"/>
    <property type="molecule type" value="Genomic_DNA"/>
</dbReference>
<dbReference type="RefSeq" id="WP_205378836.1">
    <property type="nucleotide sequence ID" value="NZ_JAFEJA010000003.1"/>
</dbReference>
<proteinExistence type="predicted"/>
<dbReference type="InterPro" id="IPR010982">
    <property type="entry name" value="Lambda_DNA-bd_dom_sf"/>
</dbReference>
<accession>A0ABS2V6Q1</accession>
<dbReference type="CDD" id="cd00093">
    <property type="entry name" value="HTH_XRE"/>
    <property type="match status" value="1"/>
</dbReference>
<dbReference type="Gene3D" id="1.10.260.40">
    <property type="entry name" value="lambda repressor-like DNA-binding domains"/>
    <property type="match status" value="1"/>
</dbReference>
<comment type="caution">
    <text evidence="2">The sequence shown here is derived from an EMBL/GenBank/DDBJ whole genome shotgun (WGS) entry which is preliminary data.</text>
</comment>
<keyword evidence="2" id="KW-0614">Plasmid</keyword>
<dbReference type="Proteomes" id="UP000664109">
    <property type="component" value="Unassembled WGS sequence"/>
</dbReference>
<organism evidence="2 3">
    <name type="scientific">Streptomyces zhihengii</name>
    <dbReference type="NCBI Taxonomy" id="1818004"/>
    <lineage>
        <taxon>Bacteria</taxon>
        <taxon>Bacillati</taxon>
        <taxon>Actinomycetota</taxon>
        <taxon>Actinomycetes</taxon>
        <taxon>Kitasatosporales</taxon>
        <taxon>Streptomycetaceae</taxon>
        <taxon>Streptomyces</taxon>
    </lineage>
</organism>
<name>A0ABS2V6Q1_9ACTN</name>